<protein>
    <submittedName>
        <fullName evidence="1">Uncharacterized protein</fullName>
    </submittedName>
</protein>
<feature type="non-terminal residue" evidence="1">
    <location>
        <position position="1"/>
    </location>
</feature>
<proteinExistence type="predicted"/>
<dbReference type="EMBL" id="CASHTH010002870">
    <property type="protein sequence ID" value="CAI8036460.1"/>
    <property type="molecule type" value="Genomic_DNA"/>
</dbReference>
<name>A0AA35X394_GEOBA</name>
<sequence length="38" mass="4332">MVQEKYGVQLTSEERERLRQLIRSGQRCSAPNGGTPKK</sequence>
<keyword evidence="2" id="KW-1185">Reference proteome</keyword>
<gene>
    <name evidence="1" type="ORF">GBAR_LOCUS20435</name>
</gene>
<dbReference type="AlphaFoldDB" id="A0AA35X394"/>
<dbReference type="Proteomes" id="UP001174909">
    <property type="component" value="Unassembled WGS sequence"/>
</dbReference>
<evidence type="ECO:0000313" key="1">
    <source>
        <dbReference type="EMBL" id="CAI8036460.1"/>
    </source>
</evidence>
<comment type="caution">
    <text evidence="1">The sequence shown here is derived from an EMBL/GenBank/DDBJ whole genome shotgun (WGS) entry which is preliminary data.</text>
</comment>
<reference evidence="1" key="1">
    <citation type="submission" date="2023-03" db="EMBL/GenBank/DDBJ databases">
        <authorList>
            <person name="Steffen K."/>
            <person name="Cardenas P."/>
        </authorList>
    </citation>
    <scope>NUCLEOTIDE SEQUENCE</scope>
</reference>
<organism evidence="1 2">
    <name type="scientific">Geodia barretti</name>
    <name type="common">Barrett's horny sponge</name>
    <dbReference type="NCBI Taxonomy" id="519541"/>
    <lineage>
        <taxon>Eukaryota</taxon>
        <taxon>Metazoa</taxon>
        <taxon>Porifera</taxon>
        <taxon>Demospongiae</taxon>
        <taxon>Heteroscleromorpha</taxon>
        <taxon>Tetractinellida</taxon>
        <taxon>Astrophorina</taxon>
        <taxon>Geodiidae</taxon>
        <taxon>Geodia</taxon>
    </lineage>
</organism>
<evidence type="ECO:0000313" key="2">
    <source>
        <dbReference type="Proteomes" id="UP001174909"/>
    </source>
</evidence>
<accession>A0AA35X394</accession>